<dbReference type="AlphaFoldDB" id="A0A5N5WMW1"/>
<keyword evidence="2" id="KW-1185">Reference proteome</keyword>
<proteinExistence type="predicted"/>
<evidence type="ECO:0000313" key="1">
    <source>
        <dbReference type="EMBL" id="KAB8069037.1"/>
    </source>
</evidence>
<dbReference type="Proteomes" id="UP000326565">
    <property type="component" value="Unassembled WGS sequence"/>
</dbReference>
<accession>A0A5N5WMW1</accession>
<sequence length="200" mass="22232">MYETEYGVTQPAFVKFGNVHGDQYDIVLYSSDTCDGQIVGLVHNTNGCLPADVAGFGKVKTVRVVRTSSQKKKICRAEAESASDIEYNMNNILEGTIQNPFSPGVFVAINKDDYDGDGFYTSELAGEFNMHVPELTRANTTLFAYQVGTITPLDLRYQYCRWMATCRSVFSPLTRVDPSIWVNVLSERIVTSHGALFGKE</sequence>
<evidence type="ECO:0000313" key="2">
    <source>
        <dbReference type="Proteomes" id="UP000326565"/>
    </source>
</evidence>
<reference evidence="1 2" key="1">
    <citation type="submission" date="2019-04" db="EMBL/GenBank/DDBJ databases">
        <title>Friends and foes A comparative genomics study of 23 Aspergillus species from section Flavi.</title>
        <authorList>
            <consortium name="DOE Joint Genome Institute"/>
            <person name="Kjaerbolling I."/>
            <person name="Vesth T."/>
            <person name="Frisvad J.C."/>
            <person name="Nybo J.L."/>
            <person name="Theobald S."/>
            <person name="Kildgaard S."/>
            <person name="Isbrandt T."/>
            <person name="Kuo A."/>
            <person name="Sato A."/>
            <person name="Lyhne E.K."/>
            <person name="Kogle M.E."/>
            <person name="Wiebenga A."/>
            <person name="Kun R.S."/>
            <person name="Lubbers R.J."/>
            <person name="Makela M.R."/>
            <person name="Barry K."/>
            <person name="Chovatia M."/>
            <person name="Clum A."/>
            <person name="Daum C."/>
            <person name="Haridas S."/>
            <person name="He G."/>
            <person name="LaButti K."/>
            <person name="Lipzen A."/>
            <person name="Mondo S."/>
            <person name="Riley R."/>
            <person name="Salamov A."/>
            <person name="Simmons B.A."/>
            <person name="Magnuson J.K."/>
            <person name="Henrissat B."/>
            <person name="Mortensen U.H."/>
            <person name="Larsen T.O."/>
            <person name="Devries R.P."/>
            <person name="Grigoriev I.V."/>
            <person name="Machida M."/>
            <person name="Baker S.E."/>
            <person name="Andersen M.R."/>
        </authorList>
    </citation>
    <scope>NUCLEOTIDE SEQUENCE [LARGE SCALE GENOMIC DNA]</scope>
    <source>
        <strain evidence="1 2">CBS 151.66</strain>
    </source>
</reference>
<gene>
    <name evidence="1" type="ORF">BDV29DRAFT_161832</name>
</gene>
<name>A0A5N5WMW1_9EURO</name>
<organism evidence="1 2">
    <name type="scientific">Aspergillus leporis</name>
    <dbReference type="NCBI Taxonomy" id="41062"/>
    <lineage>
        <taxon>Eukaryota</taxon>
        <taxon>Fungi</taxon>
        <taxon>Dikarya</taxon>
        <taxon>Ascomycota</taxon>
        <taxon>Pezizomycotina</taxon>
        <taxon>Eurotiomycetes</taxon>
        <taxon>Eurotiomycetidae</taxon>
        <taxon>Eurotiales</taxon>
        <taxon>Aspergillaceae</taxon>
        <taxon>Aspergillus</taxon>
        <taxon>Aspergillus subgen. Circumdati</taxon>
    </lineage>
</organism>
<dbReference type="OrthoDB" id="4447703at2759"/>
<dbReference type="EMBL" id="ML732360">
    <property type="protein sequence ID" value="KAB8069037.1"/>
    <property type="molecule type" value="Genomic_DNA"/>
</dbReference>
<protein>
    <submittedName>
        <fullName evidence="1">Uncharacterized protein</fullName>
    </submittedName>
</protein>